<dbReference type="AlphaFoldDB" id="A0A7K1FRZ3"/>
<dbReference type="SUPFAM" id="SSF109854">
    <property type="entry name" value="DinB/YfiT-like putative metalloenzymes"/>
    <property type="match status" value="1"/>
</dbReference>
<sequence>MTEPPFRITDRTVTAPLIQDVSVIRPMLWKVRMRGAFIGEVDIEGAVEGLRINGVDVGPLIEAELDRREPLRVKMRPADPAGYREAWDLLGSLWADTVAKARTLPEEKLHEQVDGEWSFVQTLRHLLFATDIWISRVILGDPRPWHPLDLPFDEMPPDPEVPWDRDVRPSLDEVLALRADRVRTMGEVIDGLTPEYLASRTVPVDGPGFPEPRDYPVGEVLTTILIEEWYHRKYAERDLDILLGQDR</sequence>
<dbReference type="InterPro" id="IPR024775">
    <property type="entry name" value="DinB-like"/>
</dbReference>
<dbReference type="Proteomes" id="UP000460221">
    <property type="component" value="Unassembled WGS sequence"/>
</dbReference>
<gene>
    <name evidence="2" type="ORF">GIS00_23565</name>
</gene>
<dbReference type="Gene3D" id="1.20.120.450">
    <property type="entry name" value="dinb family like domain"/>
    <property type="match status" value="1"/>
</dbReference>
<dbReference type="EMBL" id="WLYK01000012">
    <property type="protein sequence ID" value="MTD16917.1"/>
    <property type="molecule type" value="Genomic_DNA"/>
</dbReference>
<evidence type="ECO:0000259" key="1">
    <source>
        <dbReference type="Pfam" id="PF12867"/>
    </source>
</evidence>
<accession>A0A7K1FRZ3</accession>
<feature type="domain" description="DinB-like" evidence="1">
    <location>
        <begin position="93"/>
        <end position="234"/>
    </location>
</feature>
<dbReference type="InterPro" id="IPR034660">
    <property type="entry name" value="DinB/YfiT-like"/>
</dbReference>
<protein>
    <submittedName>
        <fullName evidence="2">DinB family protein</fullName>
    </submittedName>
</protein>
<evidence type="ECO:0000313" key="3">
    <source>
        <dbReference type="Proteomes" id="UP000460221"/>
    </source>
</evidence>
<dbReference type="Pfam" id="PF12867">
    <property type="entry name" value="DinB_2"/>
    <property type="match status" value="1"/>
</dbReference>
<proteinExistence type="predicted"/>
<keyword evidence="3" id="KW-1185">Reference proteome</keyword>
<evidence type="ECO:0000313" key="2">
    <source>
        <dbReference type="EMBL" id="MTD16917.1"/>
    </source>
</evidence>
<dbReference type="RefSeq" id="WP_154770922.1">
    <property type="nucleotide sequence ID" value="NZ_WLYK01000012.1"/>
</dbReference>
<reference evidence="2 3" key="1">
    <citation type="submission" date="2019-11" db="EMBL/GenBank/DDBJ databases">
        <authorList>
            <person name="Jiang L.-Q."/>
        </authorList>
    </citation>
    <scope>NUCLEOTIDE SEQUENCE [LARGE SCALE GENOMIC DNA]</scope>
    <source>
        <strain evidence="2 3">YIM 132087</strain>
    </source>
</reference>
<comment type="caution">
    <text evidence="2">The sequence shown here is derived from an EMBL/GenBank/DDBJ whole genome shotgun (WGS) entry which is preliminary data.</text>
</comment>
<organism evidence="2 3">
    <name type="scientific">Nakamurella alba</name>
    <dbReference type="NCBI Taxonomy" id="2665158"/>
    <lineage>
        <taxon>Bacteria</taxon>
        <taxon>Bacillati</taxon>
        <taxon>Actinomycetota</taxon>
        <taxon>Actinomycetes</taxon>
        <taxon>Nakamurellales</taxon>
        <taxon>Nakamurellaceae</taxon>
        <taxon>Nakamurella</taxon>
    </lineage>
</organism>
<name>A0A7K1FRZ3_9ACTN</name>